<reference evidence="1 2" key="1">
    <citation type="submission" date="2015-09" db="EMBL/GenBank/DDBJ databases">
        <authorList>
            <person name="Jackson K.R."/>
            <person name="Lunt B.L."/>
            <person name="Fisher J.N.B."/>
            <person name="Gardner A.V."/>
            <person name="Bailey M.E."/>
            <person name="Deus L.M."/>
            <person name="Earl A.S."/>
            <person name="Gibby P.D."/>
            <person name="Hartmann K.A."/>
            <person name="Liu J.E."/>
            <person name="Manci A.M."/>
            <person name="Nielsen D.A."/>
            <person name="Solomon M.B."/>
            <person name="Breakwell D.P."/>
            <person name="Burnett S.H."/>
            <person name="Grose J.H."/>
        </authorList>
    </citation>
    <scope>NUCLEOTIDE SEQUENCE [LARGE SCALE GENOMIC DNA]</scope>
    <source>
        <strain evidence="1 2">CECT 7799</strain>
    </source>
</reference>
<proteinExistence type="predicted"/>
<evidence type="ECO:0000313" key="1">
    <source>
        <dbReference type="EMBL" id="CUH38369.1"/>
    </source>
</evidence>
<gene>
    <name evidence="1" type="ORF">JSE7799_01402</name>
</gene>
<dbReference type="RefSeq" id="WP_245624826.1">
    <property type="nucleotide sequence ID" value="NZ_CYPR01000085.1"/>
</dbReference>
<dbReference type="Proteomes" id="UP000049455">
    <property type="component" value="Unassembled WGS sequence"/>
</dbReference>
<sequence length="88" mass="9798">MTDAETVSAALHDLPLGTFRTEVAGVDWIVTRTLFSRGASEKLVARALDGSDYISFNLYRLDRGPLLKPCEMPRAKVVAFMADLVQRR</sequence>
<keyword evidence="2" id="KW-1185">Reference proteome</keyword>
<dbReference type="EMBL" id="CYPR01000085">
    <property type="protein sequence ID" value="CUH38369.1"/>
    <property type="molecule type" value="Genomic_DNA"/>
</dbReference>
<evidence type="ECO:0008006" key="3">
    <source>
        <dbReference type="Google" id="ProtNLM"/>
    </source>
</evidence>
<dbReference type="STRING" id="313367.JSE7799_01402"/>
<organism evidence="1 2">
    <name type="scientific">Jannaschia seosinensis</name>
    <dbReference type="NCBI Taxonomy" id="313367"/>
    <lineage>
        <taxon>Bacteria</taxon>
        <taxon>Pseudomonadati</taxon>
        <taxon>Pseudomonadota</taxon>
        <taxon>Alphaproteobacteria</taxon>
        <taxon>Rhodobacterales</taxon>
        <taxon>Roseobacteraceae</taxon>
        <taxon>Jannaschia</taxon>
    </lineage>
</organism>
<accession>A0A0M7BBH7</accession>
<protein>
    <recommendedName>
        <fullName evidence="3">Peptide methionine sulfoxide reductase</fullName>
    </recommendedName>
</protein>
<evidence type="ECO:0000313" key="2">
    <source>
        <dbReference type="Proteomes" id="UP000049455"/>
    </source>
</evidence>
<dbReference type="AlphaFoldDB" id="A0A0M7BBH7"/>
<name>A0A0M7BBH7_9RHOB</name>